<dbReference type="SUPFAM" id="SSF51735">
    <property type="entry name" value="NAD(P)-binding Rossmann-fold domains"/>
    <property type="match status" value="1"/>
</dbReference>
<feature type="domain" description="NAD-dependent epimerase/dehydratase" evidence="2">
    <location>
        <begin position="5"/>
        <end position="128"/>
    </location>
</feature>
<organism evidence="3 4">
    <name type="scientific">Iodidimonas gelatinilytica</name>
    <dbReference type="NCBI Taxonomy" id="1236966"/>
    <lineage>
        <taxon>Bacteria</taxon>
        <taxon>Pseudomonadati</taxon>
        <taxon>Pseudomonadota</taxon>
        <taxon>Alphaproteobacteria</taxon>
        <taxon>Iodidimonadales</taxon>
        <taxon>Iodidimonadaceae</taxon>
        <taxon>Iodidimonas</taxon>
    </lineage>
</organism>
<sequence length="267" mass="29138">MAGRDQVFHLAANARLWARDPAIFDAINHQGTKRVVKAAKKAGVSRLVATSTALILRDWRDRDPSPIAETDPKPALQGMAGPYSRSKWHADEALRRAMGDGLDVVILYPTVPIGPPDNFITEPTEMLKGFLFNPPPAYLKTALNLIDVAQTAQAHRIAAEKAPTNSRFILAGETIEFQDLLAILHHISNKAMPRISIPWWVASLAGQSGDWAARFTGKAPAASVEAVKVAKHPRRFDIQQAQTCLDWAPLPAKEAITRTANAILGHS</sequence>
<protein>
    <submittedName>
        <fullName evidence="3">Dihydroflavonol-4-reductase</fullName>
    </submittedName>
</protein>
<dbReference type="Pfam" id="PF01370">
    <property type="entry name" value="Epimerase"/>
    <property type="match status" value="1"/>
</dbReference>
<dbReference type="Gene3D" id="3.40.50.720">
    <property type="entry name" value="NAD(P)-binding Rossmann-like Domain"/>
    <property type="match status" value="1"/>
</dbReference>
<dbReference type="GO" id="GO:0005737">
    <property type="term" value="C:cytoplasm"/>
    <property type="evidence" value="ECO:0007669"/>
    <property type="project" value="TreeGrafter"/>
</dbReference>
<comment type="caution">
    <text evidence="3">The sequence shown here is derived from an EMBL/GenBank/DDBJ whole genome shotgun (WGS) entry which is preliminary data.</text>
</comment>
<dbReference type="PANTHER" id="PTHR48079">
    <property type="entry name" value="PROTEIN YEEZ"/>
    <property type="match status" value="1"/>
</dbReference>
<dbReference type="InterPro" id="IPR001509">
    <property type="entry name" value="Epimerase_deHydtase"/>
</dbReference>
<proteinExistence type="predicted"/>
<dbReference type="InterPro" id="IPR051783">
    <property type="entry name" value="NAD(P)-dependent_oxidoreduct"/>
</dbReference>
<gene>
    <name evidence="3" type="ORF">JCM17844_24080</name>
</gene>
<evidence type="ECO:0000256" key="1">
    <source>
        <dbReference type="SAM" id="MobiDB-lite"/>
    </source>
</evidence>
<dbReference type="GO" id="GO:0004029">
    <property type="term" value="F:aldehyde dehydrogenase (NAD+) activity"/>
    <property type="evidence" value="ECO:0007669"/>
    <property type="project" value="TreeGrafter"/>
</dbReference>
<dbReference type="EMBL" id="BKCL01000009">
    <property type="protein sequence ID" value="GEQ98771.1"/>
    <property type="molecule type" value="Genomic_DNA"/>
</dbReference>
<dbReference type="InterPro" id="IPR036291">
    <property type="entry name" value="NAD(P)-bd_dom_sf"/>
</dbReference>
<name>A0A5A7MS32_9PROT</name>
<feature type="region of interest" description="Disordered" evidence="1">
    <location>
        <begin position="63"/>
        <end position="82"/>
    </location>
</feature>
<evidence type="ECO:0000259" key="2">
    <source>
        <dbReference type="Pfam" id="PF01370"/>
    </source>
</evidence>
<evidence type="ECO:0000313" key="3">
    <source>
        <dbReference type="EMBL" id="GEQ98771.1"/>
    </source>
</evidence>
<dbReference type="AlphaFoldDB" id="A0A5A7MS32"/>
<reference evidence="3 4" key="1">
    <citation type="submission" date="2019-09" db="EMBL/GenBank/DDBJ databases">
        <title>NBRP : Genome information of microbial organism related human and environment.</title>
        <authorList>
            <person name="Hattori M."/>
            <person name="Oshima K."/>
            <person name="Inaba H."/>
            <person name="Suda W."/>
            <person name="Sakamoto M."/>
            <person name="Iino T."/>
            <person name="Kitahara M."/>
            <person name="Oshida Y."/>
            <person name="Iida T."/>
            <person name="Kudo T."/>
            <person name="Itoh T."/>
            <person name="Ohkuma M."/>
        </authorList>
    </citation>
    <scope>NUCLEOTIDE SEQUENCE [LARGE SCALE GENOMIC DNA]</scope>
    <source>
        <strain evidence="3 4">Hi-2</strain>
    </source>
</reference>
<accession>A0A5A7MS32</accession>
<evidence type="ECO:0000313" key="4">
    <source>
        <dbReference type="Proteomes" id="UP000322084"/>
    </source>
</evidence>
<dbReference type="PANTHER" id="PTHR48079:SF6">
    <property type="entry name" value="NAD(P)-BINDING DOMAIN-CONTAINING PROTEIN-RELATED"/>
    <property type="match status" value="1"/>
</dbReference>
<dbReference type="Proteomes" id="UP000322084">
    <property type="component" value="Unassembled WGS sequence"/>
</dbReference>